<comment type="caution">
    <text evidence="8">The sequence shown here is derived from an EMBL/GenBank/DDBJ whole genome shotgun (WGS) entry which is preliminary data.</text>
</comment>
<evidence type="ECO:0000256" key="1">
    <source>
        <dbReference type="ARBA" id="ARBA00004123"/>
    </source>
</evidence>
<dbReference type="EMBL" id="JAYKXN010000003">
    <property type="protein sequence ID" value="KAK7301011.1"/>
    <property type="molecule type" value="Genomic_DNA"/>
</dbReference>
<evidence type="ECO:0000256" key="6">
    <source>
        <dbReference type="RuleBase" id="RU367028"/>
    </source>
</evidence>
<dbReference type="InterPro" id="IPR006458">
    <property type="entry name" value="Ovate_C"/>
</dbReference>
<sequence length="110" mass="12454">MEPTKRHREKKAQRRKNRISFSARLPNDVSDAFADSLCAVMYSANPFVDIQLSILEMIVTVGIHDWDEIEELVYCFVALNSSELHHSYSFASCRLILVMLVDTCAVAAFG</sequence>
<feature type="domain" description="OVATE" evidence="7">
    <location>
        <begin position="39"/>
        <end position="98"/>
    </location>
</feature>
<evidence type="ECO:0000256" key="5">
    <source>
        <dbReference type="ARBA" id="ARBA00023242"/>
    </source>
</evidence>
<evidence type="ECO:0000256" key="2">
    <source>
        <dbReference type="ARBA" id="ARBA00022491"/>
    </source>
</evidence>
<keyword evidence="3 6" id="KW-0805">Transcription regulation</keyword>
<dbReference type="PROSITE" id="PS51754">
    <property type="entry name" value="OVATE"/>
    <property type="match status" value="1"/>
</dbReference>
<dbReference type="AlphaFoldDB" id="A0AAN9PJX8"/>
<protein>
    <recommendedName>
        <fullName evidence="6">Transcription repressor</fullName>
    </recommendedName>
    <alternativeName>
        <fullName evidence="6">Ovate family protein</fullName>
    </alternativeName>
</protein>
<evidence type="ECO:0000256" key="3">
    <source>
        <dbReference type="ARBA" id="ARBA00023015"/>
    </source>
</evidence>
<evidence type="ECO:0000256" key="4">
    <source>
        <dbReference type="ARBA" id="ARBA00023163"/>
    </source>
</evidence>
<name>A0AAN9PJX8_CLITE</name>
<evidence type="ECO:0000259" key="7">
    <source>
        <dbReference type="PROSITE" id="PS51754"/>
    </source>
</evidence>
<keyword evidence="2 6" id="KW-0678">Repressor</keyword>
<evidence type="ECO:0000313" key="8">
    <source>
        <dbReference type="EMBL" id="KAK7301011.1"/>
    </source>
</evidence>
<proteinExistence type="predicted"/>
<keyword evidence="5 6" id="KW-0539">Nucleus</keyword>
<gene>
    <name evidence="8" type="ORF">RJT34_11866</name>
</gene>
<reference evidence="8 9" key="1">
    <citation type="submission" date="2024-01" db="EMBL/GenBank/DDBJ databases">
        <title>The genomes of 5 underutilized Papilionoideae crops provide insights into root nodulation and disease resistance.</title>
        <authorList>
            <person name="Yuan L."/>
        </authorList>
    </citation>
    <scope>NUCLEOTIDE SEQUENCE [LARGE SCALE GENOMIC DNA]</scope>
    <source>
        <strain evidence="8">LY-2023</strain>
        <tissue evidence="8">Leaf</tissue>
    </source>
</reference>
<dbReference type="PANTHER" id="PTHR33057">
    <property type="entry name" value="TRANSCRIPTION REPRESSOR OFP7-RELATED"/>
    <property type="match status" value="1"/>
</dbReference>
<evidence type="ECO:0000313" key="9">
    <source>
        <dbReference type="Proteomes" id="UP001359559"/>
    </source>
</evidence>
<dbReference type="InterPro" id="IPR038933">
    <property type="entry name" value="Ovate"/>
</dbReference>
<dbReference type="Pfam" id="PF04844">
    <property type="entry name" value="Ovate"/>
    <property type="match status" value="1"/>
</dbReference>
<dbReference type="PANTHER" id="PTHR33057:SF110">
    <property type="entry name" value="TRANSCRIPTION REPRESSOR"/>
    <property type="match status" value="1"/>
</dbReference>
<dbReference type="GO" id="GO:0045892">
    <property type="term" value="P:negative regulation of DNA-templated transcription"/>
    <property type="evidence" value="ECO:0007669"/>
    <property type="project" value="UniProtKB-UniRule"/>
</dbReference>
<keyword evidence="4 6" id="KW-0804">Transcription</keyword>
<dbReference type="GO" id="GO:0005634">
    <property type="term" value="C:nucleus"/>
    <property type="evidence" value="ECO:0007669"/>
    <property type="project" value="UniProtKB-SubCell"/>
</dbReference>
<comment type="subcellular location">
    <subcellularLocation>
        <location evidence="1 6">Nucleus</location>
    </subcellularLocation>
</comment>
<accession>A0AAN9PJX8</accession>
<organism evidence="8 9">
    <name type="scientific">Clitoria ternatea</name>
    <name type="common">Butterfly pea</name>
    <dbReference type="NCBI Taxonomy" id="43366"/>
    <lineage>
        <taxon>Eukaryota</taxon>
        <taxon>Viridiplantae</taxon>
        <taxon>Streptophyta</taxon>
        <taxon>Embryophyta</taxon>
        <taxon>Tracheophyta</taxon>
        <taxon>Spermatophyta</taxon>
        <taxon>Magnoliopsida</taxon>
        <taxon>eudicotyledons</taxon>
        <taxon>Gunneridae</taxon>
        <taxon>Pentapetalae</taxon>
        <taxon>rosids</taxon>
        <taxon>fabids</taxon>
        <taxon>Fabales</taxon>
        <taxon>Fabaceae</taxon>
        <taxon>Papilionoideae</taxon>
        <taxon>50 kb inversion clade</taxon>
        <taxon>NPAAA clade</taxon>
        <taxon>indigoferoid/millettioid clade</taxon>
        <taxon>Phaseoleae</taxon>
        <taxon>Clitoria</taxon>
    </lineage>
</organism>
<keyword evidence="9" id="KW-1185">Reference proteome</keyword>
<comment type="function">
    <text evidence="6">Transcriptional repressor that regulates multiple aspects of plant growth and development.</text>
</comment>
<dbReference type="Proteomes" id="UP001359559">
    <property type="component" value="Unassembled WGS sequence"/>
</dbReference>